<dbReference type="OrthoDB" id="68483at2759"/>
<keyword evidence="7" id="KW-1185">Reference proteome</keyword>
<dbReference type="InterPro" id="IPR008271">
    <property type="entry name" value="Ser/Thr_kinase_AS"/>
</dbReference>
<keyword evidence="6" id="KW-0808">Transferase</keyword>
<dbReference type="PROSITE" id="PS00107">
    <property type="entry name" value="PROTEIN_KINASE_ATP"/>
    <property type="match status" value="1"/>
</dbReference>
<dbReference type="SUPFAM" id="SSF56112">
    <property type="entry name" value="Protein kinase-like (PK-like)"/>
    <property type="match status" value="1"/>
</dbReference>
<evidence type="ECO:0000256" key="4">
    <source>
        <dbReference type="SAM" id="MobiDB-lite"/>
    </source>
</evidence>
<dbReference type="PROSITE" id="PS00108">
    <property type="entry name" value="PROTEIN_KINASE_ST"/>
    <property type="match status" value="1"/>
</dbReference>
<dbReference type="InterPro" id="IPR000719">
    <property type="entry name" value="Prot_kinase_dom"/>
</dbReference>
<gene>
    <name evidence="6" type="ORF">BDV29DRAFT_25970</name>
</gene>
<dbReference type="Pfam" id="PF00069">
    <property type="entry name" value="Pkinase"/>
    <property type="match status" value="1"/>
</dbReference>
<dbReference type="InterPro" id="IPR017441">
    <property type="entry name" value="Protein_kinase_ATP_BS"/>
</dbReference>
<dbReference type="GO" id="GO:0005737">
    <property type="term" value="C:cytoplasm"/>
    <property type="evidence" value="ECO:0007669"/>
    <property type="project" value="TreeGrafter"/>
</dbReference>
<keyword evidence="2 3" id="KW-0067">ATP-binding</keyword>
<dbReference type="FunFam" id="3.30.200.20:FF:000447">
    <property type="entry name" value="Calcium/calmodulin dependent protein kinase"/>
    <property type="match status" value="1"/>
</dbReference>
<dbReference type="GO" id="GO:0004683">
    <property type="term" value="F:calcium/calmodulin-dependent protein kinase activity"/>
    <property type="evidence" value="ECO:0007669"/>
    <property type="project" value="TreeGrafter"/>
</dbReference>
<feature type="compositionally biased region" description="Polar residues" evidence="4">
    <location>
        <begin position="564"/>
        <end position="574"/>
    </location>
</feature>
<dbReference type="EMBL" id="ML732162">
    <property type="protein sequence ID" value="KAB8078036.1"/>
    <property type="molecule type" value="Genomic_DNA"/>
</dbReference>
<keyword evidence="1 3" id="KW-0547">Nucleotide-binding</keyword>
<feature type="region of interest" description="Disordered" evidence="4">
    <location>
        <begin position="119"/>
        <end position="145"/>
    </location>
</feature>
<evidence type="ECO:0000256" key="1">
    <source>
        <dbReference type="ARBA" id="ARBA00022741"/>
    </source>
</evidence>
<dbReference type="PANTHER" id="PTHR24346">
    <property type="entry name" value="MAP/MICROTUBULE AFFINITY-REGULATING KINASE"/>
    <property type="match status" value="1"/>
</dbReference>
<feature type="compositionally biased region" description="Basic residues" evidence="4">
    <location>
        <begin position="119"/>
        <end position="131"/>
    </location>
</feature>
<feature type="compositionally biased region" description="Low complexity" evidence="4">
    <location>
        <begin position="552"/>
        <end position="563"/>
    </location>
</feature>
<keyword evidence="6" id="KW-0418">Kinase</keyword>
<feature type="region of interest" description="Disordered" evidence="4">
    <location>
        <begin position="1"/>
        <end position="59"/>
    </location>
</feature>
<dbReference type="Gene3D" id="3.30.200.20">
    <property type="entry name" value="Phosphorylase Kinase, domain 1"/>
    <property type="match status" value="1"/>
</dbReference>
<evidence type="ECO:0000256" key="2">
    <source>
        <dbReference type="ARBA" id="ARBA00022840"/>
    </source>
</evidence>
<dbReference type="FunFam" id="1.10.510.10:FF:000995">
    <property type="entry name" value="BcCMK3, calcium/calmodulin-dependent protein kinase"/>
    <property type="match status" value="1"/>
</dbReference>
<evidence type="ECO:0000313" key="6">
    <source>
        <dbReference type="EMBL" id="KAB8078036.1"/>
    </source>
</evidence>
<feature type="compositionally biased region" description="Basic and acidic residues" evidence="4">
    <location>
        <begin position="530"/>
        <end position="548"/>
    </location>
</feature>
<reference evidence="6 7" key="1">
    <citation type="submission" date="2019-04" db="EMBL/GenBank/DDBJ databases">
        <title>Friends and foes A comparative genomics study of 23 Aspergillus species from section Flavi.</title>
        <authorList>
            <consortium name="DOE Joint Genome Institute"/>
            <person name="Kjaerbolling I."/>
            <person name="Vesth T."/>
            <person name="Frisvad J.C."/>
            <person name="Nybo J.L."/>
            <person name="Theobald S."/>
            <person name="Kildgaard S."/>
            <person name="Isbrandt T."/>
            <person name="Kuo A."/>
            <person name="Sato A."/>
            <person name="Lyhne E.K."/>
            <person name="Kogle M.E."/>
            <person name="Wiebenga A."/>
            <person name="Kun R.S."/>
            <person name="Lubbers R.J."/>
            <person name="Makela M.R."/>
            <person name="Barry K."/>
            <person name="Chovatia M."/>
            <person name="Clum A."/>
            <person name="Daum C."/>
            <person name="Haridas S."/>
            <person name="He G."/>
            <person name="LaButti K."/>
            <person name="Lipzen A."/>
            <person name="Mondo S."/>
            <person name="Riley R."/>
            <person name="Salamov A."/>
            <person name="Simmons B.A."/>
            <person name="Magnuson J.K."/>
            <person name="Henrissat B."/>
            <person name="Mortensen U.H."/>
            <person name="Larsen T.O."/>
            <person name="Devries R.P."/>
            <person name="Grigoriev I.V."/>
            <person name="Machida M."/>
            <person name="Baker S.E."/>
            <person name="Andersen M.R."/>
        </authorList>
    </citation>
    <scope>NUCLEOTIDE SEQUENCE [LARGE SCALE GENOMIC DNA]</scope>
    <source>
        <strain evidence="6 7">CBS 151.66</strain>
    </source>
</reference>
<dbReference type="PROSITE" id="PS50011">
    <property type="entry name" value="PROTEIN_KINASE_DOM"/>
    <property type="match status" value="1"/>
</dbReference>
<name>A0A5N5XBK5_9EURO</name>
<feature type="region of interest" description="Disordered" evidence="4">
    <location>
        <begin position="506"/>
        <end position="587"/>
    </location>
</feature>
<proteinExistence type="predicted"/>
<accession>A0A5N5XBK5</accession>
<feature type="domain" description="Protein kinase" evidence="5">
    <location>
        <begin position="80"/>
        <end position="374"/>
    </location>
</feature>
<sequence>MAEENVELPSLDVNQVSRHRPGLQHPRPARYASTPSYESPRRHHRRNPIARRPVKETLNARSEYYTSQDDGTAEHRINQYVIKQEIGRGSFGAVHLATDQFGNEYAVKEFSKARLRKRAQSHLLRRSRGPKRPSDGFNSPLHRRSLEDADQKGNALYLIKEEIAIMKKLHHHNLVSLVEVLDDPTEDSLYMVMEMCKKGVVMKVGLEERADPYNDELCRCWFRDLILGIEYLHAQGIVHRDIKPDNCLITSDDVLKVVDFGVSEMFEKDSDMFTAKSAGSPAFLPPELCVVKHGDVSGKAADIWSMGVTLYCLRYGRLPFEQQSIFELYEAIKNEPVVCEGETDENFKDLMSRILEKDPTIRIKMGDLREHPWVTRNGLDPLLPESENTTEIIGLPTEEEMNSAITKTIGHVLAVMKAVKNFKRLIDPAKADAPMQSILGQEYEAHFVQPPLEMEPEESFSAESISNANKSQSLNTYDRNAWQRDYVLKGYHPQREELCLCQPSDSTISSVTDKRDPMLVDSSKQTASIKPERKDFEPIHSSKLRGESVDDSQTMSTPQSPSQVPLSRTSSVLTKRSVEGTRGHARDPLEEDFPFLFIGPSTYTGSPAADTDDSNMDYIFDEPDNMISAEPSEIDSCPIVSESPGAAEFDIYETAYRQEIERIRTRSLPRQGTTPKVYLTRRVEGKDDVMKLVEEEVPGTVPEIGRRLAKPSGPSLASAVSAIRAQLELQRQQERQGQIIAATDPPHRE</sequence>
<dbReference type="SMART" id="SM00220">
    <property type="entry name" value="S_TKc"/>
    <property type="match status" value="1"/>
</dbReference>
<evidence type="ECO:0000313" key="7">
    <source>
        <dbReference type="Proteomes" id="UP000326565"/>
    </source>
</evidence>
<feature type="binding site" evidence="3">
    <location>
        <position position="108"/>
    </location>
    <ligand>
        <name>ATP</name>
        <dbReference type="ChEBI" id="CHEBI:30616"/>
    </ligand>
</feature>
<dbReference type="GO" id="GO:0005524">
    <property type="term" value="F:ATP binding"/>
    <property type="evidence" value="ECO:0007669"/>
    <property type="project" value="UniProtKB-UniRule"/>
</dbReference>
<organism evidence="6 7">
    <name type="scientific">Aspergillus leporis</name>
    <dbReference type="NCBI Taxonomy" id="41062"/>
    <lineage>
        <taxon>Eukaryota</taxon>
        <taxon>Fungi</taxon>
        <taxon>Dikarya</taxon>
        <taxon>Ascomycota</taxon>
        <taxon>Pezizomycotina</taxon>
        <taxon>Eurotiomycetes</taxon>
        <taxon>Eurotiomycetidae</taxon>
        <taxon>Eurotiales</taxon>
        <taxon>Aspergillaceae</taxon>
        <taxon>Aspergillus</taxon>
        <taxon>Aspergillus subgen. Circumdati</taxon>
    </lineage>
</organism>
<evidence type="ECO:0000256" key="3">
    <source>
        <dbReference type="PROSITE-ProRule" id="PRU10141"/>
    </source>
</evidence>
<dbReference type="Proteomes" id="UP000326565">
    <property type="component" value="Unassembled WGS sequence"/>
</dbReference>
<dbReference type="GO" id="GO:0005516">
    <property type="term" value="F:calmodulin binding"/>
    <property type="evidence" value="ECO:0007669"/>
    <property type="project" value="TreeGrafter"/>
</dbReference>
<protein>
    <submittedName>
        <fullName evidence="6">Kinase-like domain-containing protein</fullName>
    </submittedName>
</protein>
<dbReference type="PANTHER" id="PTHR24346:SF77">
    <property type="entry name" value="SERINE THREONINE PROTEIN KINASE"/>
    <property type="match status" value="1"/>
</dbReference>
<dbReference type="InterPro" id="IPR011009">
    <property type="entry name" value="Kinase-like_dom_sf"/>
</dbReference>
<evidence type="ECO:0000259" key="5">
    <source>
        <dbReference type="PROSITE" id="PS50011"/>
    </source>
</evidence>
<dbReference type="CDD" id="cd14008">
    <property type="entry name" value="STKc_LKB1_CaMKK"/>
    <property type="match status" value="1"/>
</dbReference>
<feature type="compositionally biased region" description="Basic and acidic residues" evidence="4">
    <location>
        <begin position="576"/>
        <end position="587"/>
    </location>
</feature>
<dbReference type="GO" id="GO:0035556">
    <property type="term" value="P:intracellular signal transduction"/>
    <property type="evidence" value="ECO:0007669"/>
    <property type="project" value="TreeGrafter"/>
</dbReference>
<dbReference type="AlphaFoldDB" id="A0A5N5XBK5"/>
<dbReference type="Gene3D" id="1.10.510.10">
    <property type="entry name" value="Transferase(Phosphotransferase) domain 1"/>
    <property type="match status" value="1"/>
</dbReference>